<dbReference type="SUPFAM" id="SSF47616">
    <property type="entry name" value="GST C-terminal domain-like"/>
    <property type="match status" value="1"/>
</dbReference>
<evidence type="ECO:0000313" key="4">
    <source>
        <dbReference type="Proteomes" id="UP000237000"/>
    </source>
</evidence>
<dbReference type="OrthoDB" id="1190655at2759"/>
<reference evidence="4" key="1">
    <citation type="submission" date="2016-06" db="EMBL/GenBank/DDBJ databases">
        <title>Parallel loss of symbiosis genes in relatives of nitrogen-fixing non-legume Parasponia.</title>
        <authorList>
            <person name="Van Velzen R."/>
            <person name="Holmer R."/>
            <person name="Bu F."/>
            <person name="Rutten L."/>
            <person name="Van Zeijl A."/>
            <person name="Liu W."/>
            <person name="Santuari L."/>
            <person name="Cao Q."/>
            <person name="Sharma T."/>
            <person name="Shen D."/>
            <person name="Roswanjaya Y."/>
            <person name="Wardhani T."/>
            <person name="Kalhor M.S."/>
            <person name="Jansen J."/>
            <person name="Van den Hoogen J."/>
            <person name="Gungor B."/>
            <person name="Hartog M."/>
            <person name="Hontelez J."/>
            <person name="Verver J."/>
            <person name="Yang W.-C."/>
            <person name="Schijlen E."/>
            <person name="Repin R."/>
            <person name="Schilthuizen M."/>
            <person name="Schranz E."/>
            <person name="Heidstra R."/>
            <person name="Miyata K."/>
            <person name="Fedorova E."/>
            <person name="Kohlen W."/>
            <person name="Bisseling T."/>
            <person name="Smit S."/>
            <person name="Geurts R."/>
        </authorList>
    </citation>
    <scope>NUCLEOTIDE SEQUENCE [LARGE SCALE GENOMIC DNA]</scope>
    <source>
        <strain evidence="4">cv. RG33-2</strain>
    </source>
</reference>
<dbReference type="Gene3D" id="1.20.1050.10">
    <property type="match status" value="1"/>
</dbReference>
<dbReference type="CDD" id="cd03185">
    <property type="entry name" value="GST_C_Tau"/>
    <property type="match status" value="1"/>
</dbReference>
<feature type="domain" description="GST C-terminal" evidence="2">
    <location>
        <begin position="1"/>
        <end position="115"/>
    </location>
</feature>
<dbReference type="InParanoid" id="A0A2P5B1R1"/>
<dbReference type="InterPro" id="IPR045073">
    <property type="entry name" value="Omega/Tau-like"/>
</dbReference>
<comment type="subcellular location">
    <subcellularLocation>
        <location evidence="1">Cytoplasm</location>
        <location evidence="1">Cytosol</location>
    </subcellularLocation>
</comment>
<evidence type="ECO:0000256" key="1">
    <source>
        <dbReference type="RuleBase" id="RU369102"/>
    </source>
</evidence>
<name>A0A2P5B1R1_TREOI</name>
<comment type="similarity">
    <text evidence="1">Belongs to the GST superfamily.</text>
</comment>
<proteinExistence type="inferred from homology"/>
<dbReference type="STRING" id="63057.A0A2P5B1R1"/>
<dbReference type="GO" id="GO:0004364">
    <property type="term" value="F:glutathione transferase activity"/>
    <property type="evidence" value="ECO:0007669"/>
    <property type="project" value="UniProtKB-UniRule"/>
</dbReference>
<gene>
    <name evidence="3" type="ORF">TorRG33x02_335210</name>
</gene>
<dbReference type="InterPro" id="IPR036282">
    <property type="entry name" value="Glutathione-S-Trfase_C_sf"/>
</dbReference>
<comment type="catalytic activity">
    <reaction evidence="1">
        <text>RX + glutathione = an S-substituted glutathione + a halide anion + H(+)</text>
        <dbReference type="Rhea" id="RHEA:16437"/>
        <dbReference type="ChEBI" id="CHEBI:15378"/>
        <dbReference type="ChEBI" id="CHEBI:16042"/>
        <dbReference type="ChEBI" id="CHEBI:17792"/>
        <dbReference type="ChEBI" id="CHEBI:57925"/>
        <dbReference type="ChEBI" id="CHEBI:90779"/>
        <dbReference type="EC" id="2.5.1.18"/>
    </reaction>
</comment>
<keyword evidence="1" id="KW-0963">Cytoplasm</keyword>
<dbReference type="PROSITE" id="PS50405">
    <property type="entry name" value="GST_CTER"/>
    <property type="match status" value="1"/>
</dbReference>
<evidence type="ECO:0000313" key="3">
    <source>
        <dbReference type="EMBL" id="PON42705.1"/>
    </source>
</evidence>
<dbReference type="FunFam" id="1.20.1050.10:FF:000018">
    <property type="entry name" value="Glutathione S-transferase U20"/>
    <property type="match status" value="1"/>
</dbReference>
<accession>A0A2P5B1R1</accession>
<organism evidence="3 4">
    <name type="scientific">Trema orientale</name>
    <name type="common">Charcoal tree</name>
    <name type="synonym">Celtis orientalis</name>
    <dbReference type="NCBI Taxonomy" id="63057"/>
    <lineage>
        <taxon>Eukaryota</taxon>
        <taxon>Viridiplantae</taxon>
        <taxon>Streptophyta</taxon>
        <taxon>Embryophyta</taxon>
        <taxon>Tracheophyta</taxon>
        <taxon>Spermatophyta</taxon>
        <taxon>Magnoliopsida</taxon>
        <taxon>eudicotyledons</taxon>
        <taxon>Gunneridae</taxon>
        <taxon>Pentapetalae</taxon>
        <taxon>rosids</taxon>
        <taxon>fabids</taxon>
        <taxon>Rosales</taxon>
        <taxon>Cannabaceae</taxon>
        <taxon>Trema</taxon>
    </lineage>
</organism>
<dbReference type="Pfam" id="PF13410">
    <property type="entry name" value="GST_C_2"/>
    <property type="match status" value="1"/>
</dbReference>
<dbReference type="AlphaFoldDB" id="A0A2P5B1R1"/>
<sequence length="116" mass="13431">MQVYDGGKKIWATNGEERQAGKKELFEILKVLKAELGDKPYFGGDSFGYVDVAFVGFYSWFYAYETFGNFNIEAECPKLIAWAKRCLQRESVANSLADEKKVHEFIVEVRKWWGIE</sequence>
<keyword evidence="1 3" id="KW-0808">Transferase</keyword>
<dbReference type="EMBL" id="JXTC01000630">
    <property type="protein sequence ID" value="PON42705.1"/>
    <property type="molecule type" value="Genomic_DNA"/>
</dbReference>
<keyword evidence="4" id="KW-1185">Reference proteome</keyword>
<dbReference type="InterPro" id="IPR045074">
    <property type="entry name" value="GST_C_Tau"/>
</dbReference>
<dbReference type="PANTHER" id="PTHR11260:SF781">
    <property type="entry name" value="GLUTATHIONE S-TRANSFERASE U19"/>
    <property type="match status" value="1"/>
</dbReference>
<evidence type="ECO:0000259" key="2">
    <source>
        <dbReference type="PROSITE" id="PS50405"/>
    </source>
</evidence>
<dbReference type="GO" id="GO:0006749">
    <property type="term" value="P:glutathione metabolic process"/>
    <property type="evidence" value="ECO:0007669"/>
    <property type="project" value="InterPro"/>
</dbReference>
<comment type="function">
    <text evidence="1">Is involved in the conjugation of reduced glutathione to a wide number of exogenous and endogenous hydrophobic electrophiles.</text>
</comment>
<comment type="caution">
    <text evidence="3">The sequence shown here is derived from an EMBL/GenBank/DDBJ whole genome shotgun (WGS) entry which is preliminary data.</text>
</comment>
<dbReference type="InterPro" id="IPR010987">
    <property type="entry name" value="Glutathione-S-Trfase_C-like"/>
</dbReference>
<dbReference type="Proteomes" id="UP000237000">
    <property type="component" value="Unassembled WGS sequence"/>
</dbReference>
<dbReference type="PANTHER" id="PTHR11260">
    <property type="entry name" value="GLUTATHIONE S-TRANSFERASE, GST, SUPERFAMILY, GST DOMAIN CONTAINING"/>
    <property type="match status" value="1"/>
</dbReference>
<dbReference type="EC" id="2.5.1.18" evidence="1"/>
<dbReference type="GO" id="GO:0005829">
    <property type="term" value="C:cytosol"/>
    <property type="evidence" value="ECO:0007669"/>
    <property type="project" value="UniProtKB-SubCell"/>
</dbReference>
<protein>
    <recommendedName>
        <fullName evidence="1">Glutathione S-transferase</fullName>
        <ecNumber evidence="1">2.5.1.18</ecNumber>
    </recommendedName>
</protein>